<dbReference type="Proteomes" id="UP001152759">
    <property type="component" value="Chromosome 8"/>
</dbReference>
<feature type="domain" description="Nuclear speckle splicing regulatory protein 1 N-terminal" evidence="4">
    <location>
        <begin position="61"/>
        <end position="170"/>
    </location>
</feature>
<reference evidence="5" key="1">
    <citation type="submission" date="2021-12" db="EMBL/GenBank/DDBJ databases">
        <authorList>
            <person name="King R."/>
        </authorList>
    </citation>
    <scope>NUCLEOTIDE SEQUENCE</scope>
</reference>
<sequence length="734" mass="82852">MSAGKQYGLIKPKQASQPLKRPSVFDEDSDSNDAPDMSQTDWIKKSYQKEAQKNHQKRAVKTQLDKAMEEDPSVFQYDEVYDDMQSKKVETIKAKKDVEKKPRYIQALLAQAEKRKRENEYRNERLIQKEREAEGEMYKDKETFVTSAYRKKLEEFKKLDEAERRQDMLEVLSARQVLLIICHNQLLLIKNVPIHYCNMSFKYVVLDTFKCEHLAEYFHECRKCNPLNEEIRNFYEFNCCHNKAGWCCERCKHLVLVVKPSSVDKNDEEITLEDCEIAFEHYREELINVFERKPTDISELSEVSSQQACSTLDANLDTSSKNFLALSSATPREPAIEPARKKESTLKNCPLVDDKSAIQSKPQTRTHEVTPTEPPPGSLINEEPQKSKVPFTLQNVTHEISRTQDNIVKNEEERIIKRNKFLGSTQSSSSESELDLSCPVADPLAVLGPEESIEKKALKIGDVTKQKDLSGFYRHLYQSTVSSNNSKSAKDEAISPETKNSSRVSGSKSPEMEKEIEESFPLSKNPAKSRHYRKRKSSSSSSSSNEEEAKKRNATRKKASGSKSANSGPANPDADTDISSSSSSSGSSSSSSSSSSESDSESAKVGGKKSNDVRLTSGSEEGEIIESDKKAEKKSSSKTNSVPDEKPRTKLDKTEKTAENVRKSSKSVEKENGAESNVKKVNDVDVENSEDKENQMEEVVKIDIWEKRTVGQVFDDALKRYLERKAARLASQNG</sequence>
<dbReference type="AlphaFoldDB" id="A0A9P0AMX1"/>
<dbReference type="Pfam" id="PF09745">
    <property type="entry name" value="NSRP1_N"/>
    <property type="match status" value="1"/>
</dbReference>
<evidence type="ECO:0000256" key="2">
    <source>
        <dbReference type="ARBA" id="ARBA00023054"/>
    </source>
</evidence>
<feature type="compositionally biased region" description="Basic and acidic residues" evidence="3">
    <location>
        <begin position="626"/>
        <end position="635"/>
    </location>
</feature>
<evidence type="ECO:0000256" key="3">
    <source>
        <dbReference type="SAM" id="MobiDB-lite"/>
    </source>
</evidence>
<gene>
    <name evidence="5" type="ORF">BEMITA_LOCUS13251</name>
</gene>
<dbReference type="InterPro" id="IPR018612">
    <property type="entry name" value="NSRP1_N"/>
</dbReference>
<dbReference type="PANTHER" id="PTHR31938:SF4">
    <property type="entry name" value="NUCLEAR SPECKLE SPLICING REGULATORY PROTEIN 1"/>
    <property type="match status" value="1"/>
</dbReference>
<feature type="compositionally biased region" description="Basic and acidic residues" evidence="3">
    <location>
        <begin position="643"/>
        <end position="693"/>
    </location>
</feature>
<feature type="compositionally biased region" description="Basic and acidic residues" evidence="3">
    <location>
        <begin position="42"/>
        <end position="53"/>
    </location>
</feature>
<proteinExistence type="inferred from homology"/>
<feature type="compositionally biased region" description="Basic residues" evidence="3">
    <location>
        <begin position="527"/>
        <end position="537"/>
    </location>
</feature>
<keyword evidence="2" id="KW-0175">Coiled coil</keyword>
<dbReference type="GO" id="GO:0000381">
    <property type="term" value="P:regulation of alternative mRNA splicing, via spliceosome"/>
    <property type="evidence" value="ECO:0007669"/>
    <property type="project" value="InterPro"/>
</dbReference>
<accession>A0A9P0AMX1</accession>
<feature type="compositionally biased region" description="Low complexity" evidence="3">
    <location>
        <begin position="561"/>
        <end position="571"/>
    </location>
</feature>
<feature type="region of interest" description="Disordered" evidence="3">
    <location>
        <begin position="353"/>
        <end position="386"/>
    </location>
</feature>
<evidence type="ECO:0000259" key="4">
    <source>
        <dbReference type="Pfam" id="PF09745"/>
    </source>
</evidence>
<feature type="region of interest" description="Disordered" evidence="3">
    <location>
        <begin position="481"/>
        <end position="693"/>
    </location>
</feature>
<dbReference type="InterPro" id="IPR042816">
    <property type="entry name" value="Nsrp1"/>
</dbReference>
<evidence type="ECO:0000256" key="1">
    <source>
        <dbReference type="ARBA" id="ARBA00010126"/>
    </source>
</evidence>
<organism evidence="5 6">
    <name type="scientific">Bemisia tabaci</name>
    <name type="common">Sweetpotato whitefly</name>
    <name type="synonym">Aleurodes tabaci</name>
    <dbReference type="NCBI Taxonomy" id="7038"/>
    <lineage>
        <taxon>Eukaryota</taxon>
        <taxon>Metazoa</taxon>
        <taxon>Ecdysozoa</taxon>
        <taxon>Arthropoda</taxon>
        <taxon>Hexapoda</taxon>
        <taxon>Insecta</taxon>
        <taxon>Pterygota</taxon>
        <taxon>Neoptera</taxon>
        <taxon>Paraneoptera</taxon>
        <taxon>Hemiptera</taxon>
        <taxon>Sternorrhyncha</taxon>
        <taxon>Aleyrodoidea</taxon>
        <taxon>Aleyrodidae</taxon>
        <taxon>Aleyrodinae</taxon>
        <taxon>Bemisia</taxon>
    </lineage>
</organism>
<feature type="compositionally biased region" description="Low complexity" evidence="3">
    <location>
        <begin position="579"/>
        <end position="597"/>
    </location>
</feature>
<protein>
    <recommendedName>
        <fullName evidence="4">Nuclear speckle splicing regulatory protein 1 N-terminal domain-containing protein</fullName>
    </recommendedName>
</protein>
<name>A0A9P0AMX1_BEMTA</name>
<feature type="compositionally biased region" description="Polar residues" evidence="3">
    <location>
        <begin position="497"/>
        <end position="508"/>
    </location>
</feature>
<evidence type="ECO:0000313" key="5">
    <source>
        <dbReference type="EMBL" id="CAH0395015.1"/>
    </source>
</evidence>
<dbReference type="EMBL" id="OU963869">
    <property type="protein sequence ID" value="CAH0395015.1"/>
    <property type="molecule type" value="Genomic_DNA"/>
</dbReference>
<evidence type="ECO:0000313" key="6">
    <source>
        <dbReference type="Proteomes" id="UP001152759"/>
    </source>
</evidence>
<feature type="region of interest" description="Disordered" evidence="3">
    <location>
        <begin position="1"/>
        <end position="68"/>
    </location>
</feature>
<keyword evidence="6" id="KW-1185">Reference proteome</keyword>
<dbReference type="PANTHER" id="PTHR31938">
    <property type="entry name" value="NUCLEAR SPECKLE SPLICING REGULATORY PROTEIN 1"/>
    <property type="match status" value="1"/>
</dbReference>
<comment type="similarity">
    <text evidence="1">Belongs to the NSRP1 family.</text>
</comment>